<keyword evidence="1" id="KW-0175">Coiled coil</keyword>
<dbReference type="GO" id="GO:0036396">
    <property type="term" value="C:RNA N6-methyladenosine methyltransferase complex"/>
    <property type="evidence" value="ECO:0007669"/>
    <property type="project" value="InterPro"/>
</dbReference>
<dbReference type="GO" id="GO:0016556">
    <property type="term" value="P:mRNA modification"/>
    <property type="evidence" value="ECO:0007669"/>
    <property type="project" value="InterPro"/>
</dbReference>
<feature type="compositionally biased region" description="Basic and acidic residues" evidence="2">
    <location>
        <begin position="600"/>
        <end position="609"/>
    </location>
</feature>
<evidence type="ECO:0000313" key="3">
    <source>
        <dbReference type="EMBL" id="KAG5683470.1"/>
    </source>
</evidence>
<feature type="compositionally biased region" description="Basic residues" evidence="2">
    <location>
        <begin position="61"/>
        <end position="83"/>
    </location>
</feature>
<feature type="compositionally biased region" description="Basic and acidic residues" evidence="2">
    <location>
        <begin position="365"/>
        <end position="386"/>
    </location>
</feature>
<dbReference type="PANTHER" id="PTHR38563">
    <property type="entry name" value="FL(2)D-ASSOCIATED COMPLEX COMPONENT"/>
    <property type="match status" value="1"/>
</dbReference>
<feature type="coiled-coil region" evidence="1">
    <location>
        <begin position="698"/>
        <end position="729"/>
    </location>
</feature>
<comment type="caution">
    <text evidence="3">The sequence shown here is derived from an EMBL/GenBank/DDBJ whole genome shotgun (WGS) entry which is preliminary data.</text>
</comment>
<feature type="region of interest" description="Disordered" evidence="2">
    <location>
        <begin position="365"/>
        <end position="397"/>
    </location>
</feature>
<dbReference type="AlphaFoldDB" id="A0A9J6CPE3"/>
<feature type="compositionally biased region" description="Basic residues" evidence="2">
    <location>
        <begin position="1"/>
        <end position="11"/>
    </location>
</feature>
<feature type="compositionally biased region" description="Basic and acidic residues" evidence="2">
    <location>
        <begin position="276"/>
        <end position="297"/>
    </location>
</feature>
<evidence type="ECO:0000256" key="2">
    <source>
        <dbReference type="SAM" id="MobiDB-lite"/>
    </source>
</evidence>
<proteinExistence type="predicted"/>
<evidence type="ECO:0000313" key="4">
    <source>
        <dbReference type="Proteomes" id="UP001107558"/>
    </source>
</evidence>
<dbReference type="OrthoDB" id="6022762at2759"/>
<feature type="compositionally biased region" description="Basic residues" evidence="2">
    <location>
        <begin position="233"/>
        <end position="247"/>
    </location>
</feature>
<dbReference type="EMBL" id="JADBJN010000001">
    <property type="protein sequence ID" value="KAG5683470.1"/>
    <property type="molecule type" value="Genomic_DNA"/>
</dbReference>
<accession>A0A9J6CPE3</accession>
<evidence type="ECO:0000256" key="1">
    <source>
        <dbReference type="SAM" id="Coils"/>
    </source>
</evidence>
<feature type="region of interest" description="Disordered" evidence="2">
    <location>
        <begin position="1"/>
        <end position="198"/>
    </location>
</feature>
<name>A0A9J6CPE3_POLVA</name>
<feature type="region of interest" description="Disordered" evidence="2">
    <location>
        <begin position="268"/>
        <end position="346"/>
    </location>
</feature>
<dbReference type="Proteomes" id="UP001107558">
    <property type="component" value="Chromosome 1"/>
</dbReference>
<feature type="compositionally biased region" description="Polar residues" evidence="2">
    <location>
        <begin position="149"/>
        <end position="163"/>
    </location>
</feature>
<feature type="compositionally biased region" description="Basic and acidic residues" evidence="2">
    <location>
        <begin position="164"/>
        <end position="198"/>
    </location>
</feature>
<feature type="region of interest" description="Disordered" evidence="2">
    <location>
        <begin position="579"/>
        <end position="611"/>
    </location>
</feature>
<feature type="region of interest" description="Disordered" evidence="2">
    <location>
        <begin position="211"/>
        <end position="253"/>
    </location>
</feature>
<feature type="compositionally biased region" description="Basic residues" evidence="2">
    <location>
        <begin position="103"/>
        <end position="116"/>
    </location>
</feature>
<protein>
    <submittedName>
        <fullName evidence="3">Uncharacterized protein</fullName>
    </submittedName>
</protein>
<gene>
    <name evidence="3" type="ORF">PVAND_012748</name>
</gene>
<feature type="compositionally biased region" description="Basic and acidic residues" evidence="2">
    <location>
        <begin position="133"/>
        <end position="147"/>
    </location>
</feature>
<feature type="compositionally biased region" description="Polar residues" evidence="2">
    <location>
        <begin position="542"/>
        <end position="553"/>
    </location>
</feature>
<organism evidence="3 4">
    <name type="scientific">Polypedilum vanderplanki</name>
    <name type="common">Sleeping chironomid midge</name>
    <dbReference type="NCBI Taxonomy" id="319348"/>
    <lineage>
        <taxon>Eukaryota</taxon>
        <taxon>Metazoa</taxon>
        <taxon>Ecdysozoa</taxon>
        <taxon>Arthropoda</taxon>
        <taxon>Hexapoda</taxon>
        <taxon>Insecta</taxon>
        <taxon>Pterygota</taxon>
        <taxon>Neoptera</taxon>
        <taxon>Endopterygota</taxon>
        <taxon>Diptera</taxon>
        <taxon>Nematocera</taxon>
        <taxon>Chironomoidea</taxon>
        <taxon>Chironomidae</taxon>
        <taxon>Chironominae</taxon>
        <taxon>Polypedilum</taxon>
        <taxon>Polypedilum</taxon>
    </lineage>
</organism>
<keyword evidence="4" id="KW-1185">Reference proteome</keyword>
<sequence>MDTKKKIRKHIPSSSSSSSSDDDDSSSSSSSSSETHRKPKHRGSGRKHDSSSSSEEEVVRKSHKHQHKKPSVRKHSHSAKMKAKMLQANAKKPLKSMSPSTSSRHKHHSKTKLVKKAKLEEHERHLRRSRTPTRRDVKKDRTPEHRIASPNTRIRVSVTNNRAIQERSRLMKDSPSSRRHVRETIDDRSIIRDKEREKMRRIQEEEQQHYKYLSKSGERSSRVMQSSRITPEKHHHERSRSHSHGRIPIRERLDKEYDYRRSISREQEEYSMMRGGESHDRSYDYRQDDRRIPKHEYGPSSSSSSRIYEDRPHKISNWESNRMEQEPRSNQRLYEGSSSGNLNRSWDQQIHERKRIPEDVLPYKERQWSDSHDKWNKEKEPQDWKRGPSWKDQQLPPQVAPTIPYARRFPGPAQMQEKWTPRGMAPHKIEPHSSSSAPFKPRGSPYFGFKQRFPYKRFPNQYSKINFPSKHVIPSTQTTATATANNNPEAAQVKTEEENNENASKVAAANDQTQQQQQQLENLANESGELMTETEEEKIIQPDTTFSGNTDANYQEECEGNLSEFSDVDDDILNREEARANAEQNQQPQMGSEQNEVQIEEQKTQDPSEQKMISKIHANKELKKEMDLDFEEISDGELEQESAIKGLGDALGVDWTSLANLQRPINRSAEEFYNATKSRWSAHRILWDIGISAKFAGEDFARKTLTEARNELRREKQEWRLKRKEQIKIENKVASLNGDIKKEEVVLNDVDIKQEPIDSECENDQKHTEINNTDEIIDDQEDFELDTDVLTHPIAQVQVLMRKLAIQRKNLILNSTGKYGRALSARKDLKLRRQLCNLPTKDLNIDRNCTVNPEINKRMDEIFRQLVDGVN</sequence>
<feature type="compositionally biased region" description="Polar residues" evidence="2">
    <location>
        <begin position="582"/>
        <end position="597"/>
    </location>
</feature>
<feature type="compositionally biased region" description="Low complexity" evidence="2">
    <location>
        <begin position="480"/>
        <end position="491"/>
    </location>
</feature>
<feature type="region of interest" description="Disordered" evidence="2">
    <location>
        <begin position="480"/>
        <end position="553"/>
    </location>
</feature>
<reference evidence="3" key="1">
    <citation type="submission" date="2021-03" db="EMBL/GenBank/DDBJ databases">
        <title>Chromosome level genome of the anhydrobiotic midge Polypedilum vanderplanki.</title>
        <authorList>
            <person name="Yoshida Y."/>
            <person name="Kikawada T."/>
            <person name="Gusev O."/>
        </authorList>
    </citation>
    <scope>NUCLEOTIDE SEQUENCE</scope>
    <source>
        <strain evidence="3">NIAS01</strain>
        <tissue evidence="3">Whole body or cell culture</tissue>
    </source>
</reference>
<dbReference type="PANTHER" id="PTHR38563:SF1">
    <property type="entry name" value="FL(2)D-ASSOCIATED COMPLEX COMPONENT"/>
    <property type="match status" value="1"/>
</dbReference>
<feature type="compositionally biased region" description="Polar residues" evidence="2">
    <location>
        <begin position="330"/>
        <end position="346"/>
    </location>
</feature>
<dbReference type="InterPro" id="IPR040427">
    <property type="entry name" value="Flacc"/>
</dbReference>